<dbReference type="OrthoDB" id="9803233at2"/>
<evidence type="ECO:0000313" key="5">
    <source>
        <dbReference type="Proteomes" id="UP000078459"/>
    </source>
</evidence>
<keyword evidence="5" id="KW-1185">Reference proteome</keyword>
<dbReference type="RefSeq" id="WP_068820858.1">
    <property type="nucleotide sequence ID" value="NZ_LWHJ01000011.1"/>
</dbReference>
<name>A0A179DL57_9SPHI</name>
<organism evidence="4 5">
    <name type="scientific">Pedobacter psychrophilus</name>
    <dbReference type="NCBI Taxonomy" id="1826909"/>
    <lineage>
        <taxon>Bacteria</taxon>
        <taxon>Pseudomonadati</taxon>
        <taxon>Bacteroidota</taxon>
        <taxon>Sphingobacteriia</taxon>
        <taxon>Sphingobacteriales</taxon>
        <taxon>Sphingobacteriaceae</taxon>
        <taxon>Pedobacter</taxon>
    </lineage>
</organism>
<dbReference type="SUPFAM" id="SSF55729">
    <property type="entry name" value="Acyl-CoA N-acyltransferases (Nat)"/>
    <property type="match status" value="1"/>
</dbReference>
<comment type="caution">
    <text evidence="4">The sequence shown here is derived from an EMBL/GenBank/DDBJ whole genome shotgun (WGS) entry which is preliminary data.</text>
</comment>
<dbReference type="EMBL" id="LWHJ01000011">
    <property type="protein sequence ID" value="OAQ41827.1"/>
    <property type="molecule type" value="Genomic_DNA"/>
</dbReference>
<dbReference type="Gene3D" id="3.40.630.30">
    <property type="match status" value="1"/>
</dbReference>
<dbReference type="PANTHER" id="PTHR43877:SF2">
    <property type="entry name" value="AMINOALKYLPHOSPHONATE N-ACETYLTRANSFERASE-RELATED"/>
    <property type="match status" value="1"/>
</dbReference>
<dbReference type="InterPro" id="IPR000182">
    <property type="entry name" value="GNAT_dom"/>
</dbReference>
<sequence>MNCIKTDANHQDFKSLVILLDKYLHQIDGDEHSFYAQFNKIDFIKHVVICYDADTPIGCGAIKEYIKGVYEVKRMFVVEDYRGKGVASIILKELENWTTELGFTKCVLETGKKQESAIKLYQKNGYKLIPNYGQYVGILNSVCMEKDLNK</sequence>
<reference evidence="4 5" key="2">
    <citation type="submission" date="2016-06" db="EMBL/GenBank/DDBJ databases">
        <title>Pedobacter psychrophilus sp. nov., isolated from Antarctic fragmentary rock.</title>
        <authorList>
            <person name="Svec P."/>
        </authorList>
    </citation>
    <scope>NUCLEOTIDE SEQUENCE [LARGE SCALE GENOMIC DNA]</scope>
    <source>
        <strain evidence="4 5">CCM 8644</strain>
    </source>
</reference>
<evidence type="ECO:0000259" key="3">
    <source>
        <dbReference type="PROSITE" id="PS51186"/>
    </source>
</evidence>
<accession>A0A179DL57</accession>
<dbReference type="AlphaFoldDB" id="A0A179DL57"/>
<dbReference type="CDD" id="cd04301">
    <property type="entry name" value="NAT_SF"/>
    <property type="match status" value="1"/>
</dbReference>
<keyword evidence="1 4" id="KW-0808">Transferase</keyword>
<dbReference type="GO" id="GO:0016747">
    <property type="term" value="F:acyltransferase activity, transferring groups other than amino-acyl groups"/>
    <property type="evidence" value="ECO:0007669"/>
    <property type="project" value="InterPro"/>
</dbReference>
<dbReference type="PANTHER" id="PTHR43877">
    <property type="entry name" value="AMINOALKYLPHOSPHONATE N-ACETYLTRANSFERASE-RELATED-RELATED"/>
    <property type="match status" value="1"/>
</dbReference>
<dbReference type="STRING" id="1826909.A5893_01540"/>
<dbReference type="InterPro" id="IPR050832">
    <property type="entry name" value="Bact_Acetyltransf"/>
</dbReference>
<dbReference type="Pfam" id="PF00583">
    <property type="entry name" value="Acetyltransf_1"/>
    <property type="match status" value="1"/>
</dbReference>
<dbReference type="Proteomes" id="UP000078459">
    <property type="component" value="Unassembled WGS sequence"/>
</dbReference>
<proteinExistence type="predicted"/>
<evidence type="ECO:0000256" key="1">
    <source>
        <dbReference type="ARBA" id="ARBA00022679"/>
    </source>
</evidence>
<evidence type="ECO:0000256" key="2">
    <source>
        <dbReference type="ARBA" id="ARBA00023315"/>
    </source>
</evidence>
<protein>
    <submittedName>
        <fullName evidence="4">GNAT family acetyltransferase</fullName>
    </submittedName>
</protein>
<gene>
    <name evidence="4" type="ORF">A5893_01540</name>
</gene>
<feature type="domain" description="N-acetyltransferase" evidence="3">
    <location>
        <begin position="3"/>
        <end position="149"/>
    </location>
</feature>
<dbReference type="PROSITE" id="PS51186">
    <property type="entry name" value="GNAT"/>
    <property type="match status" value="1"/>
</dbReference>
<reference evidence="4 5" key="1">
    <citation type="submission" date="2016-04" db="EMBL/GenBank/DDBJ databases">
        <authorList>
            <person name="Evans L.H."/>
            <person name="Alamgir A."/>
            <person name="Owens N."/>
            <person name="Weber N.D."/>
            <person name="Virtaneva K."/>
            <person name="Barbian K."/>
            <person name="Babar A."/>
            <person name="Rosenke K."/>
        </authorList>
    </citation>
    <scope>NUCLEOTIDE SEQUENCE [LARGE SCALE GENOMIC DNA]</scope>
    <source>
        <strain evidence="4 5">CCM 8644</strain>
    </source>
</reference>
<dbReference type="InterPro" id="IPR016181">
    <property type="entry name" value="Acyl_CoA_acyltransferase"/>
</dbReference>
<evidence type="ECO:0000313" key="4">
    <source>
        <dbReference type="EMBL" id="OAQ41827.1"/>
    </source>
</evidence>
<keyword evidence="2" id="KW-0012">Acyltransferase</keyword>